<name>A0A8H3GKT3_9AGAM</name>
<proteinExistence type="predicted"/>
<evidence type="ECO:0000313" key="1">
    <source>
        <dbReference type="EMBL" id="CAE6454971.1"/>
    </source>
</evidence>
<evidence type="ECO:0000313" key="2">
    <source>
        <dbReference type="Proteomes" id="UP000663831"/>
    </source>
</evidence>
<dbReference type="InterPro" id="IPR046521">
    <property type="entry name" value="DUF6698"/>
</dbReference>
<sequence length="340" mass="38417">MLAKRARHLTRLYEMFYNATELVNTGKQYQRMSDDERLTFREDANPKSLRLLELHDKLVELEPSLFEKLCRTGPHAHAASRHASACLANGQSNGRSEDMRKVREALPHMQVWDPPLGDKSTRGLAHRTTAYYLSDPNLDFNNEQDVLQFMAYHNPPMTASVWPRFLWFEGKHDPDRMSIGLLRGELLILTARAILLSPSSAHRSPSAGAIQASGARGNRRRGPIGLAKTYQLTAVTPAFIAYVAVVTRHALTSDDIFSEVCNGFHYVEFYGQLRVFLESSRFKHWTTELINYWNEHVFEGITFGQVNGMPQDRANGTLAQLEAQAEVSRNADPGSLSDDE</sequence>
<reference evidence="1" key="1">
    <citation type="submission" date="2021-01" db="EMBL/GenBank/DDBJ databases">
        <authorList>
            <person name="Kaushik A."/>
        </authorList>
    </citation>
    <scope>NUCLEOTIDE SEQUENCE</scope>
    <source>
        <strain evidence="1">AG3-1AP</strain>
    </source>
</reference>
<dbReference type="Proteomes" id="UP000663831">
    <property type="component" value="Unassembled WGS sequence"/>
</dbReference>
<accession>A0A8H3GKT3</accession>
<dbReference type="EMBL" id="CAJMWV010002115">
    <property type="protein sequence ID" value="CAE6454971.1"/>
    <property type="molecule type" value="Genomic_DNA"/>
</dbReference>
<gene>
    <name evidence="1" type="ORF">RDB_LOCUS70292</name>
</gene>
<comment type="caution">
    <text evidence="1">The sequence shown here is derived from an EMBL/GenBank/DDBJ whole genome shotgun (WGS) entry which is preliminary data.</text>
</comment>
<dbReference type="Pfam" id="PF20414">
    <property type="entry name" value="DUF6698"/>
    <property type="match status" value="1"/>
</dbReference>
<dbReference type="AlphaFoldDB" id="A0A8H3GKT3"/>
<protein>
    <submittedName>
        <fullName evidence="1">Uncharacterized protein</fullName>
    </submittedName>
</protein>
<organism evidence="1 2">
    <name type="scientific">Rhizoctonia solani</name>
    <dbReference type="NCBI Taxonomy" id="456999"/>
    <lineage>
        <taxon>Eukaryota</taxon>
        <taxon>Fungi</taxon>
        <taxon>Dikarya</taxon>
        <taxon>Basidiomycota</taxon>
        <taxon>Agaricomycotina</taxon>
        <taxon>Agaricomycetes</taxon>
        <taxon>Cantharellales</taxon>
        <taxon>Ceratobasidiaceae</taxon>
        <taxon>Rhizoctonia</taxon>
    </lineage>
</organism>